<evidence type="ECO:0008006" key="4">
    <source>
        <dbReference type="Google" id="ProtNLM"/>
    </source>
</evidence>
<comment type="caution">
    <text evidence="2">The sequence shown here is derived from an EMBL/GenBank/DDBJ whole genome shotgun (WGS) entry which is preliminary data.</text>
</comment>
<evidence type="ECO:0000313" key="3">
    <source>
        <dbReference type="Proteomes" id="UP001596091"/>
    </source>
</evidence>
<dbReference type="EMBL" id="JBHSPH010000001">
    <property type="protein sequence ID" value="MFC5861342.1"/>
    <property type="molecule type" value="Genomic_DNA"/>
</dbReference>
<keyword evidence="3" id="KW-1185">Reference proteome</keyword>
<name>A0ABW1EDI1_9BACT</name>
<accession>A0ABW1EDI1</accession>
<gene>
    <name evidence="2" type="ORF">ACFPT7_03465</name>
</gene>
<organism evidence="2 3">
    <name type="scientific">Acidicapsa dinghuensis</name>
    <dbReference type="NCBI Taxonomy" id="2218256"/>
    <lineage>
        <taxon>Bacteria</taxon>
        <taxon>Pseudomonadati</taxon>
        <taxon>Acidobacteriota</taxon>
        <taxon>Terriglobia</taxon>
        <taxon>Terriglobales</taxon>
        <taxon>Acidobacteriaceae</taxon>
        <taxon>Acidicapsa</taxon>
    </lineage>
</organism>
<evidence type="ECO:0000313" key="2">
    <source>
        <dbReference type="EMBL" id="MFC5861342.1"/>
    </source>
</evidence>
<dbReference type="Proteomes" id="UP001596091">
    <property type="component" value="Unassembled WGS sequence"/>
</dbReference>
<reference evidence="3" key="1">
    <citation type="journal article" date="2019" name="Int. J. Syst. Evol. Microbiol.">
        <title>The Global Catalogue of Microorganisms (GCM) 10K type strain sequencing project: providing services to taxonomists for standard genome sequencing and annotation.</title>
        <authorList>
            <consortium name="The Broad Institute Genomics Platform"/>
            <consortium name="The Broad Institute Genome Sequencing Center for Infectious Disease"/>
            <person name="Wu L."/>
            <person name="Ma J."/>
        </authorList>
    </citation>
    <scope>NUCLEOTIDE SEQUENCE [LARGE SCALE GENOMIC DNA]</scope>
    <source>
        <strain evidence="3">JCM 4087</strain>
    </source>
</reference>
<keyword evidence="1" id="KW-1133">Transmembrane helix</keyword>
<dbReference type="RefSeq" id="WP_263333892.1">
    <property type="nucleotide sequence ID" value="NZ_JAGSYH010000002.1"/>
</dbReference>
<protein>
    <recommendedName>
        <fullName evidence="4">DUF3592 domain-containing protein</fullName>
    </recommendedName>
</protein>
<sequence>MLHVSIREWQIAGTVTGSLLVAGAAFWWFHRKRPTADELEMERRQKLVSFGRIVDGMLLDDFQISAEDGATREMLLFQYEISGVTYECSQDITTLIAPLNLHGIKIGMPCSVRYQPGSPENSMVIAERWSGLREDAYVPWPTPVIPIQKARHRIAG</sequence>
<proteinExistence type="predicted"/>
<keyword evidence="1" id="KW-0472">Membrane</keyword>
<keyword evidence="1" id="KW-0812">Transmembrane</keyword>
<feature type="transmembrane region" description="Helical" evidence="1">
    <location>
        <begin position="12"/>
        <end position="29"/>
    </location>
</feature>
<evidence type="ECO:0000256" key="1">
    <source>
        <dbReference type="SAM" id="Phobius"/>
    </source>
</evidence>